<sequence length="38" mass="4335">MEPLDAVDTIQEKPLETLKNRLKELVILLGPEYAELLV</sequence>
<organism evidence="1 2">
    <name type="scientific">Peronospora matthiolae</name>
    <dbReference type="NCBI Taxonomy" id="2874970"/>
    <lineage>
        <taxon>Eukaryota</taxon>
        <taxon>Sar</taxon>
        <taxon>Stramenopiles</taxon>
        <taxon>Oomycota</taxon>
        <taxon>Peronosporomycetes</taxon>
        <taxon>Peronosporales</taxon>
        <taxon>Peronosporaceae</taxon>
        <taxon>Peronospora</taxon>
    </lineage>
</organism>
<dbReference type="EMBL" id="CAKLBY020000175">
    <property type="protein sequence ID" value="CAK7931461.1"/>
    <property type="molecule type" value="Genomic_DNA"/>
</dbReference>
<gene>
    <name evidence="1" type="ORF">PM001_LOCUS16611</name>
</gene>
<proteinExistence type="predicted"/>
<comment type="caution">
    <text evidence="1">The sequence shown here is derived from an EMBL/GenBank/DDBJ whole genome shotgun (WGS) entry which is preliminary data.</text>
</comment>
<accession>A0AAV1U9J8</accession>
<protein>
    <submittedName>
        <fullName evidence="1">Uncharacterized protein</fullName>
    </submittedName>
</protein>
<name>A0AAV1U9J8_9STRA</name>
<evidence type="ECO:0000313" key="1">
    <source>
        <dbReference type="EMBL" id="CAK7931461.1"/>
    </source>
</evidence>
<evidence type="ECO:0000313" key="2">
    <source>
        <dbReference type="Proteomes" id="UP001162060"/>
    </source>
</evidence>
<dbReference type="AlphaFoldDB" id="A0AAV1U9J8"/>
<reference evidence="1" key="1">
    <citation type="submission" date="2024-01" db="EMBL/GenBank/DDBJ databases">
        <authorList>
            <person name="Webb A."/>
        </authorList>
    </citation>
    <scope>NUCLEOTIDE SEQUENCE</scope>
    <source>
        <strain evidence="1">Pm1</strain>
    </source>
</reference>
<dbReference type="Proteomes" id="UP001162060">
    <property type="component" value="Unassembled WGS sequence"/>
</dbReference>